<dbReference type="GeneID" id="63824803"/>
<feature type="region of interest" description="Disordered" evidence="1">
    <location>
        <begin position="1"/>
        <end position="53"/>
    </location>
</feature>
<dbReference type="Proteomes" id="UP000076871">
    <property type="component" value="Unassembled WGS sequence"/>
</dbReference>
<proteinExistence type="predicted"/>
<evidence type="ECO:0000256" key="1">
    <source>
        <dbReference type="SAM" id="MobiDB-lite"/>
    </source>
</evidence>
<feature type="compositionally biased region" description="Low complexity" evidence="1">
    <location>
        <begin position="41"/>
        <end position="53"/>
    </location>
</feature>
<dbReference type="OrthoDB" id="2676370at2759"/>
<dbReference type="EMBL" id="KV427606">
    <property type="protein sequence ID" value="KZT12238.1"/>
    <property type="molecule type" value="Genomic_DNA"/>
</dbReference>
<dbReference type="RefSeq" id="XP_040769886.1">
    <property type="nucleotide sequence ID" value="XM_040907774.1"/>
</dbReference>
<name>A0A165HVC6_9APHY</name>
<sequence>MAPASDRSTSTQLSSTSRSARPAKNMQSTSVPSSPSPPIAALPSLSHSLSSFPTMTSVTKGMVHYGMSSTKSISEAKLQTALNNTKQRQAGTSGHQDKKTAILGPAYSWSEDEDVPLTMTKGKRAVRRRRPLHELFSPNFRLSDNVM</sequence>
<dbReference type="InParanoid" id="A0A165HVC6"/>
<feature type="compositionally biased region" description="Low complexity" evidence="1">
    <location>
        <begin position="1"/>
        <end position="20"/>
    </location>
</feature>
<accession>A0A165HVC6</accession>
<organism evidence="2 3">
    <name type="scientific">Laetiporus sulphureus 93-53</name>
    <dbReference type="NCBI Taxonomy" id="1314785"/>
    <lineage>
        <taxon>Eukaryota</taxon>
        <taxon>Fungi</taxon>
        <taxon>Dikarya</taxon>
        <taxon>Basidiomycota</taxon>
        <taxon>Agaricomycotina</taxon>
        <taxon>Agaricomycetes</taxon>
        <taxon>Polyporales</taxon>
        <taxon>Laetiporus</taxon>
    </lineage>
</organism>
<feature type="non-terminal residue" evidence="2">
    <location>
        <position position="147"/>
    </location>
</feature>
<dbReference type="AlphaFoldDB" id="A0A165HVC6"/>
<keyword evidence="3" id="KW-1185">Reference proteome</keyword>
<gene>
    <name evidence="2" type="ORF">LAESUDRAFT_720196</name>
</gene>
<protein>
    <submittedName>
        <fullName evidence="2">Uncharacterized protein</fullName>
    </submittedName>
</protein>
<reference evidence="2 3" key="1">
    <citation type="journal article" date="2016" name="Mol. Biol. Evol.">
        <title>Comparative Genomics of Early-Diverging Mushroom-Forming Fungi Provides Insights into the Origins of Lignocellulose Decay Capabilities.</title>
        <authorList>
            <person name="Nagy L.G."/>
            <person name="Riley R."/>
            <person name="Tritt A."/>
            <person name="Adam C."/>
            <person name="Daum C."/>
            <person name="Floudas D."/>
            <person name="Sun H."/>
            <person name="Yadav J.S."/>
            <person name="Pangilinan J."/>
            <person name="Larsson K.H."/>
            <person name="Matsuura K."/>
            <person name="Barry K."/>
            <person name="Labutti K."/>
            <person name="Kuo R."/>
            <person name="Ohm R.A."/>
            <person name="Bhattacharya S.S."/>
            <person name="Shirouzu T."/>
            <person name="Yoshinaga Y."/>
            <person name="Martin F.M."/>
            <person name="Grigoriev I.V."/>
            <person name="Hibbett D.S."/>
        </authorList>
    </citation>
    <scope>NUCLEOTIDE SEQUENCE [LARGE SCALE GENOMIC DNA]</scope>
    <source>
        <strain evidence="2 3">93-53</strain>
    </source>
</reference>
<evidence type="ECO:0000313" key="2">
    <source>
        <dbReference type="EMBL" id="KZT12238.1"/>
    </source>
</evidence>
<feature type="compositionally biased region" description="Polar residues" evidence="1">
    <location>
        <begin position="80"/>
        <end position="94"/>
    </location>
</feature>
<evidence type="ECO:0000313" key="3">
    <source>
        <dbReference type="Proteomes" id="UP000076871"/>
    </source>
</evidence>
<feature type="region of interest" description="Disordered" evidence="1">
    <location>
        <begin position="79"/>
        <end position="99"/>
    </location>
</feature>